<reference evidence="1" key="1">
    <citation type="journal article" date="2020" name="G3 (Bethesda)">
        <title>High-Quality Assemblies for Three Invasive Social Wasps from the &lt;i&gt;Vespula&lt;/i&gt; Genus.</title>
        <authorList>
            <person name="Harrop T.W.R."/>
            <person name="Guhlin J."/>
            <person name="McLaughlin G.M."/>
            <person name="Permina E."/>
            <person name="Stockwell P."/>
            <person name="Gilligan J."/>
            <person name="Le Lec M.F."/>
            <person name="Gruber M.A.M."/>
            <person name="Quinn O."/>
            <person name="Lovegrove M."/>
            <person name="Duncan E.J."/>
            <person name="Remnant E.J."/>
            <person name="Van Eeckhoven J."/>
            <person name="Graham B."/>
            <person name="Knapp R.A."/>
            <person name="Langford K.W."/>
            <person name="Kronenberg Z."/>
            <person name="Press M.O."/>
            <person name="Eacker S.M."/>
            <person name="Wilson-Rankin E.E."/>
            <person name="Purcell J."/>
            <person name="Lester P.J."/>
            <person name="Dearden P.K."/>
        </authorList>
    </citation>
    <scope>NUCLEOTIDE SEQUENCE</scope>
    <source>
        <strain evidence="1">Volc-1</strain>
    </source>
</reference>
<accession>A0A834P287</accession>
<dbReference type="Proteomes" id="UP000600918">
    <property type="component" value="Unassembled WGS sequence"/>
</dbReference>
<gene>
    <name evidence="1" type="ORF">H0235_007990</name>
</gene>
<keyword evidence="2" id="KW-1185">Reference proteome</keyword>
<sequence length="185" mass="21668">MTFKVDYTERKRKVQQEIDLADTMKIPTMRYISIENGIIMLLKSLLSHTDRRNEGKSRNILAAIEKEDEIFLGDKGRKYEIRFMEAQFRSWHGQLKFSKRSLGILDGNRRRNGSVDFADSLSPAKIASSKREISLDARQHTVNRQRRKISTVLGKYCEDNDHFLPIQRHQRWRGQRGYDGGLARI</sequence>
<evidence type="ECO:0000313" key="1">
    <source>
        <dbReference type="EMBL" id="KAF7425552.1"/>
    </source>
</evidence>
<dbReference type="EMBL" id="JACSDY010000006">
    <property type="protein sequence ID" value="KAF7425552.1"/>
    <property type="molecule type" value="Genomic_DNA"/>
</dbReference>
<protein>
    <submittedName>
        <fullName evidence="1">Uncharacterized protein</fullName>
    </submittedName>
</protein>
<evidence type="ECO:0000313" key="2">
    <source>
        <dbReference type="Proteomes" id="UP000600918"/>
    </source>
</evidence>
<comment type="caution">
    <text evidence="1">The sequence shown here is derived from an EMBL/GenBank/DDBJ whole genome shotgun (WGS) entry which is preliminary data.</text>
</comment>
<dbReference type="AlphaFoldDB" id="A0A834P287"/>
<organism evidence="1 2">
    <name type="scientific">Vespula pensylvanica</name>
    <name type="common">Western yellow jacket</name>
    <name type="synonym">Wasp</name>
    <dbReference type="NCBI Taxonomy" id="30213"/>
    <lineage>
        <taxon>Eukaryota</taxon>
        <taxon>Metazoa</taxon>
        <taxon>Ecdysozoa</taxon>
        <taxon>Arthropoda</taxon>
        <taxon>Hexapoda</taxon>
        <taxon>Insecta</taxon>
        <taxon>Pterygota</taxon>
        <taxon>Neoptera</taxon>
        <taxon>Endopterygota</taxon>
        <taxon>Hymenoptera</taxon>
        <taxon>Apocrita</taxon>
        <taxon>Aculeata</taxon>
        <taxon>Vespoidea</taxon>
        <taxon>Vespidae</taxon>
        <taxon>Vespinae</taxon>
        <taxon>Vespula</taxon>
    </lineage>
</organism>
<name>A0A834P287_VESPE</name>
<proteinExistence type="predicted"/>